<protein>
    <submittedName>
        <fullName evidence="1">Uncharacterized protein</fullName>
    </submittedName>
</protein>
<comment type="caution">
    <text evidence="1">The sequence shown here is derived from an EMBL/GenBank/DDBJ whole genome shotgun (WGS) entry which is preliminary data.</text>
</comment>
<evidence type="ECO:0000313" key="1">
    <source>
        <dbReference type="EMBL" id="KKN04871.1"/>
    </source>
</evidence>
<proteinExistence type="predicted"/>
<accession>A0A0F9PUY2</accession>
<name>A0A0F9PUY2_9ZZZZ</name>
<organism evidence="1">
    <name type="scientific">marine sediment metagenome</name>
    <dbReference type="NCBI Taxonomy" id="412755"/>
    <lineage>
        <taxon>unclassified sequences</taxon>
        <taxon>metagenomes</taxon>
        <taxon>ecological metagenomes</taxon>
    </lineage>
</organism>
<gene>
    <name evidence="1" type="ORF">LCGC14_1092990</name>
</gene>
<sequence>MIRGEGLYKLYQTGGEKFLAYRLETLLRPVITEQDRVLHNDVLVEMLDLLNTGYADKGKITKQENELLAWISCRLLRKRKKKRFLLGLAKRILLIGQTKKG</sequence>
<reference evidence="1" key="1">
    <citation type="journal article" date="2015" name="Nature">
        <title>Complex archaea that bridge the gap between prokaryotes and eukaryotes.</title>
        <authorList>
            <person name="Spang A."/>
            <person name="Saw J.H."/>
            <person name="Jorgensen S.L."/>
            <person name="Zaremba-Niedzwiedzka K."/>
            <person name="Martijn J."/>
            <person name="Lind A.E."/>
            <person name="van Eijk R."/>
            <person name="Schleper C."/>
            <person name="Guy L."/>
            <person name="Ettema T.J."/>
        </authorList>
    </citation>
    <scope>NUCLEOTIDE SEQUENCE</scope>
</reference>
<dbReference type="AlphaFoldDB" id="A0A0F9PUY2"/>
<dbReference type="EMBL" id="LAZR01004869">
    <property type="protein sequence ID" value="KKN04871.1"/>
    <property type="molecule type" value="Genomic_DNA"/>
</dbReference>